<evidence type="ECO:0000256" key="1">
    <source>
        <dbReference type="SAM" id="MobiDB-lite"/>
    </source>
</evidence>
<evidence type="ECO:0000313" key="2">
    <source>
        <dbReference type="EMBL" id="GLC60713.1"/>
    </source>
</evidence>
<sequence length="509" mass="51810">MRAALAAAEAGRVRGAAGGAVDADTRARGLAGAGEDETGAPAALPRVAEGEPAGPTPAAGARDPAPERVASLAGAGGPVEGAAPPGMASLEAGQQADDSEGNHPHPGARRPRTGTPDAAGPGADPAGREQPPRQAAPPAGYPAGLGGSPGVLSPLRQRRRPNTPALGPTHGQRPPSRLMGAASGTQPPARAVSGGGRASGARRRRPAVTAAVNSVAAPIDRPLGCHPASWGPSRHCAPPSTPPHWRRWRPSSVEAAQQASWRVVGQQRERRPTTQRYPTPSPRRREPRPLLRSAAALSPAGRRRPEEITEYAAGCDADIRTVAQKVSAFLGGTSLAQVVLDELRPGRPGLDGAQNSWLQAAAGLLRESAIYEKPMTAEMWREGFGPQVGCLQRIGDALELAERQLSKTHLAAAYNARGGGRGSGGARANQADDAPRQQAPRGGFRGGGGGAQAAGGGGGAGAVHRGGQTQAALEALQKELAQRNLPKSRCVPTSGRCSGSRGESSRASA</sequence>
<dbReference type="EMBL" id="BRXU01000037">
    <property type="protein sequence ID" value="GLC60713.1"/>
    <property type="molecule type" value="Genomic_DNA"/>
</dbReference>
<name>A0A9W6BYR4_9CHLO</name>
<feature type="region of interest" description="Disordered" evidence="1">
    <location>
        <begin position="416"/>
        <end position="509"/>
    </location>
</feature>
<feature type="compositionally biased region" description="Low complexity" evidence="1">
    <location>
        <begin position="50"/>
        <end position="63"/>
    </location>
</feature>
<feature type="compositionally biased region" description="Low complexity" evidence="1">
    <location>
        <begin position="462"/>
        <end position="475"/>
    </location>
</feature>
<protein>
    <submittedName>
        <fullName evidence="2">Uncharacterized protein</fullName>
    </submittedName>
</protein>
<proteinExistence type="predicted"/>
<feature type="compositionally biased region" description="Low complexity" evidence="1">
    <location>
        <begin position="494"/>
        <end position="509"/>
    </location>
</feature>
<feature type="compositionally biased region" description="Low complexity" evidence="1">
    <location>
        <begin position="1"/>
        <end position="22"/>
    </location>
</feature>
<comment type="caution">
    <text evidence="2">The sequence shown here is derived from an EMBL/GenBank/DDBJ whole genome shotgun (WGS) entry which is preliminary data.</text>
</comment>
<feature type="compositionally biased region" description="Low complexity" evidence="1">
    <location>
        <begin position="132"/>
        <end position="142"/>
    </location>
</feature>
<feature type="region of interest" description="Disordered" evidence="1">
    <location>
        <begin position="1"/>
        <end position="305"/>
    </location>
</feature>
<accession>A0A9W6BYR4</accession>
<feature type="compositionally biased region" description="Gly residues" evidence="1">
    <location>
        <begin position="443"/>
        <end position="461"/>
    </location>
</feature>
<reference evidence="2 3" key="1">
    <citation type="journal article" date="2023" name="Commun. Biol.">
        <title>Reorganization of the ancestral sex-determining regions during the evolution of trioecy in Pleodorina starrii.</title>
        <authorList>
            <person name="Takahashi K."/>
            <person name="Suzuki S."/>
            <person name="Kawai-Toyooka H."/>
            <person name="Yamamoto K."/>
            <person name="Hamaji T."/>
            <person name="Ootsuki R."/>
            <person name="Yamaguchi H."/>
            <person name="Kawachi M."/>
            <person name="Higashiyama T."/>
            <person name="Nozaki H."/>
        </authorList>
    </citation>
    <scope>NUCLEOTIDE SEQUENCE [LARGE SCALE GENOMIC DNA]</scope>
    <source>
        <strain evidence="2 3">NIES-4479</strain>
    </source>
</reference>
<keyword evidence="3" id="KW-1185">Reference proteome</keyword>
<feature type="compositionally biased region" description="Low complexity" evidence="1">
    <location>
        <begin position="290"/>
        <end position="300"/>
    </location>
</feature>
<gene>
    <name evidence="2" type="primary">PLEST011069</name>
    <name evidence="2" type="ORF">PLESTB_001661300</name>
</gene>
<feature type="compositionally biased region" description="Low complexity" evidence="1">
    <location>
        <begin position="113"/>
        <end position="125"/>
    </location>
</feature>
<evidence type="ECO:0000313" key="3">
    <source>
        <dbReference type="Proteomes" id="UP001165080"/>
    </source>
</evidence>
<dbReference type="Proteomes" id="UP001165080">
    <property type="component" value="Unassembled WGS sequence"/>
</dbReference>
<dbReference type="AlphaFoldDB" id="A0A9W6BYR4"/>
<organism evidence="2 3">
    <name type="scientific">Pleodorina starrii</name>
    <dbReference type="NCBI Taxonomy" id="330485"/>
    <lineage>
        <taxon>Eukaryota</taxon>
        <taxon>Viridiplantae</taxon>
        <taxon>Chlorophyta</taxon>
        <taxon>core chlorophytes</taxon>
        <taxon>Chlorophyceae</taxon>
        <taxon>CS clade</taxon>
        <taxon>Chlamydomonadales</taxon>
        <taxon>Volvocaceae</taxon>
        <taxon>Pleodorina</taxon>
    </lineage>
</organism>